<accession>A0A1B2EW79</accession>
<sequence>MGEGGRSGDPQEHWYRAEGELAATQQEQPEPKEEAPAPGEASPGMAQVGSQKVPRPDKMSGRSVPDDSSE</sequence>
<dbReference type="AlphaFoldDB" id="A0A1B2EW79"/>
<geneLocation type="plasmid" evidence="2">
    <name>unnamed2</name>
</geneLocation>
<name>A0A1B2EW79_9HYPH</name>
<protein>
    <recommendedName>
        <fullName evidence="3">DUF2934 domain-containing protein</fullName>
    </recommendedName>
</protein>
<evidence type="ECO:0008006" key="3">
    <source>
        <dbReference type="Google" id="ProtNLM"/>
    </source>
</evidence>
<gene>
    <name evidence="2" type="ORF">BB934_38875</name>
</gene>
<dbReference type="EMBL" id="CP016619">
    <property type="protein sequence ID" value="ANY84205.1"/>
    <property type="molecule type" value="Genomic_DNA"/>
</dbReference>
<evidence type="ECO:0000256" key="1">
    <source>
        <dbReference type="SAM" id="MobiDB-lite"/>
    </source>
</evidence>
<evidence type="ECO:0000313" key="2">
    <source>
        <dbReference type="EMBL" id="ANY84205.1"/>
    </source>
</evidence>
<keyword evidence="2" id="KW-0614">Plasmid</keyword>
<reference evidence="2" key="1">
    <citation type="submission" date="2016-07" db="EMBL/GenBank/DDBJ databases">
        <title>Microvirga ossetica sp. nov. a new species of rhizobia isolated from root nodules of the legume species Vicia alpestris Steven originated from North Ossetia region in the Caucasus.</title>
        <authorList>
            <person name="Safronova V.I."/>
            <person name="Kuznetsova I.G."/>
            <person name="Sazanova A.L."/>
            <person name="Belimov A."/>
            <person name="Andronov E."/>
            <person name="Osledkin Y.S."/>
            <person name="Onishchuk O.P."/>
            <person name="Kurchak O.N."/>
            <person name="Shaposhnikov A.I."/>
            <person name="Willems A."/>
            <person name="Tikhonovich I.A."/>
        </authorList>
    </citation>
    <scope>NUCLEOTIDE SEQUENCE [LARGE SCALE GENOMIC DNA]</scope>
    <source>
        <strain evidence="2">V5/3M</strain>
        <plasmid evidence="2">unnamed2</plasmid>
    </source>
</reference>
<organism evidence="2">
    <name type="scientific">Microvirga ossetica</name>
    <dbReference type="NCBI Taxonomy" id="1882682"/>
    <lineage>
        <taxon>Bacteria</taxon>
        <taxon>Pseudomonadati</taxon>
        <taxon>Pseudomonadota</taxon>
        <taxon>Alphaproteobacteria</taxon>
        <taxon>Hyphomicrobiales</taxon>
        <taxon>Methylobacteriaceae</taxon>
        <taxon>Microvirga</taxon>
    </lineage>
</organism>
<feature type="region of interest" description="Disordered" evidence="1">
    <location>
        <begin position="1"/>
        <end position="70"/>
    </location>
</feature>
<dbReference type="KEGG" id="moc:BB934_38875"/>
<feature type="compositionally biased region" description="Basic and acidic residues" evidence="1">
    <location>
        <begin position="9"/>
        <end position="19"/>
    </location>
</feature>
<proteinExistence type="predicted"/>